<dbReference type="Pfam" id="PF05189">
    <property type="entry name" value="RTC_insert"/>
    <property type="match status" value="1"/>
</dbReference>
<comment type="subcellular location">
    <subcellularLocation>
        <location evidence="1">Nucleus</location>
        <location evidence="1">Nucleolus</location>
    </subcellularLocation>
</comment>
<keyword evidence="3" id="KW-0690">Ribosome biogenesis</keyword>
<dbReference type="GO" id="GO:0004521">
    <property type="term" value="F:RNA endonuclease activity"/>
    <property type="evidence" value="ECO:0007669"/>
    <property type="project" value="TreeGrafter"/>
</dbReference>
<dbReference type="InterPro" id="IPR013791">
    <property type="entry name" value="RNA3'-term_phos_cycl_insert"/>
</dbReference>
<dbReference type="InterPro" id="IPR013792">
    <property type="entry name" value="RNA3'P_cycl/enolpyr_Trfase_a/b"/>
</dbReference>
<evidence type="ECO:0000313" key="6">
    <source>
        <dbReference type="EMBL" id="PIK33951.1"/>
    </source>
</evidence>
<feature type="non-terminal residue" evidence="6">
    <location>
        <position position="225"/>
    </location>
</feature>
<evidence type="ECO:0000256" key="1">
    <source>
        <dbReference type="ARBA" id="ARBA00004604"/>
    </source>
</evidence>
<dbReference type="PROSITE" id="PS01287">
    <property type="entry name" value="RTC"/>
    <property type="match status" value="1"/>
</dbReference>
<keyword evidence="4" id="KW-0539">Nucleus</keyword>
<proteinExistence type="inferred from homology"/>
<protein>
    <recommendedName>
        <fullName evidence="5">RNA 3'-terminal phosphate cyclase insert domain-containing protein</fullName>
    </recommendedName>
</protein>
<evidence type="ECO:0000256" key="4">
    <source>
        <dbReference type="ARBA" id="ARBA00023242"/>
    </source>
</evidence>
<dbReference type="InterPro" id="IPR000228">
    <property type="entry name" value="RNA3'_term_phos_cyc"/>
</dbReference>
<accession>A0A2G8JDW9</accession>
<dbReference type="Gene3D" id="3.30.360.20">
    <property type="entry name" value="RNA 3'-terminal phosphate cyclase, insert domain"/>
    <property type="match status" value="1"/>
</dbReference>
<organism evidence="6 7">
    <name type="scientific">Stichopus japonicus</name>
    <name type="common">Sea cucumber</name>
    <dbReference type="NCBI Taxonomy" id="307972"/>
    <lineage>
        <taxon>Eukaryota</taxon>
        <taxon>Metazoa</taxon>
        <taxon>Echinodermata</taxon>
        <taxon>Eleutherozoa</taxon>
        <taxon>Echinozoa</taxon>
        <taxon>Holothuroidea</taxon>
        <taxon>Aspidochirotacea</taxon>
        <taxon>Aspidochirotida</taxon>
        <taxon>Stichopodidae</taxon>
        <taxon>Apostichopus</taxon>
    </lineage>
</organism>
<dbReference type="PANTHER" id="PTHR11096">
    <property type="entry name" value="RNA 3' TERMINAL PHOSPHATE CYCLASE"/>
    <property type="match status" value="1"/>
</dbReference>
<dbReference type="InterPro" id="IPR036553">
    <property type="entry name" value="RPTC_insert"/>
</dbReference>
<keyword evidence="7" id="KW-1185">Reference proteome</keyword>
<gene>
    <name evidence="6" type="ORF">BSL78_29227</name>
</gene>
<comment type="similarity">
    <text evidence="2">Belongs to the RNA 3'-terminal cyclase family. Type 2 subfamily.</text>
</comment>
<evidence type="ECO:0000259" key="5">
    <source>
        <dbReference type="Pfam" id="PF05189"/>
    </source>
</evidence>
<dbReference type="FunFam" id="3.30.360.20:FF:000001">
    <property type="entry name" value="RNA terminal phosphate cyclase-like 1"/>
    <property type="match status" value="1"/>
</dbReference>
<dbReference type="NCBIfam" id="TIGR03400">
    <property type="entry name" value="18S_RNA_Rcl1p"/>
    <property type="match status" value="1"/>
</dbReference>
<dbReference type="STRING" id="307972.A0A2G8JDW9"/>
<dbReference type="EMBL" id="MRZV01002338">
    <property type="protein sequence ID" value="PIK33951.1"/>
    <property type="molecule type" value="Genomic_DNA"/>
</dbReference>
<evidence type="ECO:0000313" key="7">
    <source>
        <dbReference type="Proteomes" id="UP000230750"/>
    </source>
</evidence>
<dbReference type="InterPro" id="IPR016443">
    <property type="entry name" value="RNA3'_term_phos_cyc_type_2"/>
</dbReference>
<dbReference type="GO" id="GO:0000479">
    <property type="term" value="P:endonucleolytic cleavage of tricistronic rRNA transcript (SSU-rRNA, 5.8S rRNA, LSU-rRNA)"/>
    <property type="evidence" value="ECO:0007669"/>
    <property type="project" value="TreeGrafter"/>
</dbReference>
<dbReference type="InterPro" id="IPR020719">
    <property type="entry name" value="RNA3'_term_phos_cycl-like_CS"/>
</dbReference>
<dbReference type="GO" id="GO:0005730">
    <property type="term" value="C:nucleolus"/>
    <property type="evidence" value="ECO:0007669"/>
    <property type="project" value="UniProtKB-SubCell"/>
</dbReference>
<dbReference type="PANTHER" id="PTHR11096:SF1">
    <property type="entry name" value="RNA 3'-TERMINAL PHOSPHATE CYCLASE-LIKE PROTEIN"/>
    <property type="match status" value="1"/>
</dbReference>
<evidence type="ECO:0000256" key="2">
    <source>
        <dbReference type="ARBA" id="ARBA00007089"/>
    </source>
</evidence>
<dbReference type="OrthoDB" id="1911237at2759"/>
<sequence>MAAAKQHPTDSLSHRSSFIHLGTGVLYQPGLPLGGNIDHDCNVQRGIGYYLEGLICLAPFCKKPIKAILRGVTSNQIDPSVDVIKAVSIQVLKKFGIDEGLELTVTKRGSPPLGGGEVIFKCPIRRNLRPLQLLKAGKVKRIRGVAFSTRVSPAFVNRMVEGARSVLNNFLTDIYIHTDHMKGPKSGKSPGFGVSLVAETTEGTFLSAEAMSNPVGKEITVPEDL</sequence>
<feature type="domain" description="RNA 3'-terminal phosphate cyclase insert" evidence="5">
    <location>
        <begin position="135"/>
        <end position="224"/>
    </location>
</feature>
<name>A0A2G8JDW9_STIJA</name>
<dbReference type="Proteomes" id="UP000230750">
    <property type="component" value="Unassembled WGS sequence"/>
</dbReference>
<comment type="caution">
    <text evidence="6">The sequence shown here is derived from an EMBL/GenBank/DDBJ whole genome shotgun (WGS) entry which is preliminary data.</text>
</comment>
<reference evidence="6 7" key="1">
    <citation type="journal article" date="2017" name="PLoS Biol.">
        <title>The sea cucumber genome provides insights into morphological evolution and visceral regeneration.</title>
        <authorList>
            <person name="Zhang X."/>
            <person name="Sun L."/>
            <person name="Yuan J."/>
            <person name="Sun Y."/>
            <person name="Gao Y."/>
            <person name="Zhang L."/>
            <person name="Li S."/>
            <person name="Dai H."/>
            <person name="Hamel J.F."/>
            <person name="Liu C."/>
            <person name="Yu Y."/>
            <person name="Liu S."/>
            <person name="Lin W."/>
            <person name="Guo K."/>
            <person name="Jin S."/>
            <person name="Xu P."/>
            <person name="Storey K.B."/>
            <person name="Huan P."/>
            <person name="Zhang T."/>
            <person name="Zhou Y."/>
            <person name="Zhang J."/>
            <person name="Lin C."/>
            <person name="Li X."/>
            <person name="Xing L."/>
            <person name="Huo D."/>
            <person name="Sun M."/>
            <person name="Wang L."/>
            <person name="Mercier A."/>
            <person name="Li F."/>
            <person name="Yang H."/>
            <person name="Xiang J."/>
        </authorList>
    </citation>
    <scope>NUCLEOTIDE SEQUENCE [LARGE SCALE GENOMIC DNA]</scope>
    <source>
        <strain evidence="6">Shaxun</strain>
        <tissue evidence="6">Muscle</tissue>
    </source>
</reference>
<dbReference type="SUPFAM" id="SSF55205">
    <property type="entry name" value="EPT/RTPC-like"/>
    <property type="match status" value="1"/>
</dbReference>
<evidence type="ECO:0000256" key="3">
    <source>
        <dbReference type="ARBA" id="ARBA00022517"/>
    </source>
</evidence>
<dbReference type="AlphaFoldDB" id="A0A2G8JDW9"/>